<reference evidence="4 5" key="1">
    <citation type="submission" date="2018-10" db="EMBL/GenBank/DDBJ databases">
        <title>Sequencing the genomes of 1000 actinobacteria strains.</title>
        <authorList>
            <person name="Klenk H.-P."/>
        </authorList>
    </citation>
    <scope>NUCLEOTIDE SEQUENCE [LARGE SCALE GENOMIC DNA]</scope>
    <source>
        <strain evidence="4 5">DSM 45175</strain>
    </source>
</reference>
<organism evidence="4 5">
    <name type="scientific">Micromonospora pisi</name>
    <dbReference type="NCBI Taxonomy" id="589240"/>
    <lineage>
        <taxon>Bacteria</taxon>
        <taxon>Bacillati</taxon>
        <taxon>Actinomycetota</taxon>
        <taxon>Actinomycetes</taxon>
        <taxon>Micromonosporales</taxon>
        <taxon>Micromonosporaceae</taxon>
        <taxon>Micromonospora</taxon>
    </lineage>
</organism>
<accession>A0A495JTW4</accession>
<evidence type="ECO:0000256" key="1">
    <source>
        <dbReference type="SAM" id="MobiDB-lite"/>
    </source>
</evidence>
<feature type="chain" id="PRO_5019865363" evidence="2">
    <location>
        <begin position="24"/>
        <end position="238"/>
    </location>
</feature>
<evidence type="ECO:0000259" key="3">
    <source>
        <dbReference type="Pfam" id="PF13539"/>
    </source>
</evidence>
<protein>
    <submittedName>
        <fullName evidence="4">D-alanyl-D-alanine carboxypeptidase-like protein</fullName>
    </submittedName>
</protein>
<dbReference type="InterPro" id="IPR039561">
    <property type="entry name" value="Peptidase_M15C"/>
</dbReference>
<keyword evidence="4" id="KW-0378">Hydrolase</keyword>
<dbReference type="Proteomes" id="UP000277671">
    <property type="component" value="Unassembled WGS sequence"/>
</dbReference>
<keyword evidence="5" id="KW-1185">Reference proteome</keyword>
<feature type="region of interest" description="Disordered" evidence="1">
    <location>
        <begin position="27"/>
        <end position="50"/>
    </location>
</feature>
<dbReference type="InterPro" id="IPR009045">
    <property type="entry name" value="Zn_M74/Hedgehog-like"/>
</dbReference>
<proteinExistence type="predicted"/>
<dbReference type="RefSeq" id="WP_121160057.1">
    <property type="nucleotide sequence ID" value="NZ_RBKT01000001.1"/>
</dbReference>
<keyword evidence="2" id="KW-0732">Signal</keyword>
<comment type="caution">
    <text evidence="4">The sequence shown here is derived from an EMBL/GenBank/DDBJ whole genome shotgun (WGS) entry which is preliminary data.</text>
</comment>
<dbReference type="AlphaFoldDB" id="A0A495JTW4"/>
<dbReference type="GO" id="GO:0004180">
    <property type="term" value="F:carboxypeptidase activity"/>
    <property type="evidence" value="ECO:0007669"/>
    <property type="project" value="UniProtKB-KW"/>
</dbReference>
<dbReference type="Pfam" id="PF13539">
    <property type="entry name" value="Peptidase_M15_4"/>
    <property type="match status" value="1"/>
</dbReference>
<dbReference type="PROSITE" id="PS51257">
    <property type="entry name" value="PROKAR_LIPOPROTEIN"/>
    <property type="match status" value="1"/>
</dbReference>
<feature type="signal peptide" evidence="2">
    <location>
        <begin position="1"/>
        <end position="23"/>
    </location>
</feature>
<evidence type="ECO:0000313" key="4">
    <source>
        <dbReference type="EMBL" id="RKR91988.1"/>
    </source>
</evidence>
<dbReference type="EMBL" id="RBKT01000001">
    <property type="protein sequence ID" value="RKR91988.1"/>
    <property type="molecule type" value="Genomic_DNA"/>
</dbReference>
<gene>
    <name evidence="4" type="ORF">BDK92_6419</name>
</gene>
<feature type="compositionally biased region" description="Pro residues" evidence="1">
    <location>
        <begin position="36"/>
        <end position="50"/>
    </location>
</feature>
<sequence length="238" mass="24950">MRRNRHKLILGVLLPALVTAACAAPPASPAPGVTAPTPPPAPAATSTGPPPEFVASVAPVTGADVAQSWRPGCPVGPNQLDLLTLSYWGFDAQPHTGTIVVNRTVAKDVVTVFRSLYDQRFPIRRMTPVDAYGGDDDRSMADDNTSGFNCRAAVATGPTKWSAHAYGQAIDINPVENPYLVDGAVLPPAGAAYADRDRDHPGLAVPDGPLVRAFAAVGWSWGGDFRAPDYQHFSSTGG</sequence>
<dbReference type="SUPFAM" id="SSF55166">
    <property type="entry name" value="Hedgehog/DD-peptidase"/>
    <property type="match status" value="1"/>
</dbReference>
<name>A0A495JTW4_9ACTN</name>
<keyword evidence="4" id="KW-0121">Carboxypeptidase</keyword>
<evidence type="ECO:0000256" key="2">
    <source>
        <dbReference type="SAM" id="SignalP"/>
    </source>
</evidence>
<dbReference type="Gene3D" id="3.30.1380.10">
    <property type="match status" value="1"/>
</dbReference>
<dbReference type="OrthoDB" id="9799970at2"/>
<keyword evidence="4" id="KW-0645">Protease</keyword>
<evidence type="ECO:0000313" key="5">
    <source>
        <dbReference type="Proteomes" id="UP000277671"/>
    </source>
</evidence>
<feature type="domain" description="Peptidase M15C" evidence="3">
    <location>
        <begin position="157"/>
        <end position="234"/>
    </location>
</feature>